<dbReference type="STRING" id="1117707.VQ7734_05010"/>
<dbReference type="GO" id="GO:0102971">
    <property type="term" value="F:phosphinothricin N-acetyltransferase activity"/>
    <property type="evidence" value="ECO:0007669"/>
    <property type="project" value="UniProtKB-EC"/>
</dbReference>
<name>A0A1M7Z366_9VIBR</name>
<keyword evidence="3" id="KW-1185">Reference proteome</keyword>
<dbReference type="Pfam" id="PF13420">
    <property type="entry name" value="Acetyltransf_4"/>
    <property type="match status" value="1"/>
</dbReference>
<dbReference type="EMBL" id="FRFG01000107">
    <property type="protein sequence ID" value="SHO59230.1"/>
    <property type="molecule type" value="Genomic_DNA"/>
</dbReference>
<dbReference type="Proteomes" id="UP000184600">
    <property type="component" value="Unassembled WGS sequence"/>
</dbReference>
<reference evidence="3" key="1">
    <citation type="submission" date="2016-12" db="EMBL/GenBank/DDBJ databases">
        <authorList>
            <person name="Rodrigo-Torres L."/>
            <person name="Arahal R.D."/>
            <person name="Lucena T."/>
        </authorList>
    </citation>
    <scope>NUCLEOTIDE SEQUENCE [LARGE SCALE GENOMIC DNA]</scope>
</reference>
<dbReference type="PANTHER" id="PTHR43072:SF8">
    <property type="entry name" value="ACYLTRANSFERASE FABY-RELATED"/>
    <property type="match status" value="1"/>
</dbReference>
<accession>A0A1M7Z366</accession>
<evidence type="ECO:0000313" key="2">
    <source>
        <dbReference type="EMBL" id="SHO59230.1"/>
    </source>
</evidence>
<gene>
    <name evidence="2" type="primary">pat</name>
    <name evidence="2" type="ORF">VQ7734_05010</name>
</gene>
<keyword evidence="2" id="KW-0012">Acyltransferase</keyword>
<dbReference type="PANTHER" id="PTHR43072">
    <property type="entry name" value="N-ACETYLTRANSFERASE"/>
    <property type="match status" value="1"/>
</dbReference>
<evidence type="ECO:0000313" key="3">
    <source>
        <dbReference type="Proteomes" id="UP000184600"/>
    </source>
</evidence>
<dbReference type="InterPro" id="IPR016181">
    <property type="entry name" value="Acyl_CoA_acyltransferase"/>
</dbReference>
<keyword evidence="2" id="KW-0808">Transferase</keyword>
<dbReference type="SUPFAM" id="SSF55729">
    <property type="entry name" value="Acyl-CoA N-acyltransferases (Nat)"/>
    <property type="match status" value="1"/>
</dbReference>
<dbReference type="InterPro" id="IPR000182">
    <property type="entry name" value="GNAT_dom"/>
</dbReference>
<proteinExistence type="predicted"/>
<protein>
    <submittedName>
        <fullName evidence="2">Phosphinothricin N-acetyltransferase</fullName>
        <ecNumber evidence="2">2.3.1.183</ecNumber>
    </submittedName>
</protein>
<dbReference type="EC" id="2.3.1.183" evidence="2"/>
<evidence type="ECO:0000259" key="1">
    <source>
        <dbReference type="PROSITE" id="PS51186"/>
    </source>
</evidence>
<feature type="domain" description="N-acetyltransferase" evidence="1">
    <location>
        <begin position="76"/>
        <end position="233"/>
    </location>
</feature>
<sequence length="238" mass="26807">MNHVQHFSLSPYVHSDGGRVKLINVADIKCLLIACNHSGRVINRSDLKVQCTGCLGINMFVNNVREGHDGLLRIFMKIREVRPEDAGEFVNIYNHYVENTTITFEEAGISAEMMRQRIEKVAGAGLPWLVAESDGVVIGYAYVSPWHSRSAYRFTVESSVYVSLDARGKGTGKQLYLALIDRLSKTEVRHIMGVVALPNERSVGLHETLGFRKVGEMKEIGFKFNRLITVSLWQYTFV</sequence>
<dbReference type="PROSITE" id="PS51186">
    <property type="entry name" value="GNAT"/>
    <property type="match status" value="1"/>
</dbReference>
<organism evidence="2 3">
    <name type="scientific">Vibrio quintilis</name>
    <dbReference type="NCBI Taxonomy" id="1117707"/>
    <lineage>
        <taxon>Bacteria</taxon>
        <taxon>Pseudomonadati</taxon>
        <taxon>Pseudomonadota</taxon>
        <taxon>Gammaproteobacteria</taxon>
        <taxon>Vibrionales</taxon>
        <taxon>Vibrionaceae</taxon>
        <taxon>Vibrio</taxon>
    </lineage>
</organism>
<dbReference type="CDD" id="cd04301">
    <property type="entry name" value="NAT_SF"/>
    <property type="match status" value="1"/>
</dbReference>
<dbReference type="AlphaFoldDB" id="A0A1M7Z366"/>
<dbReference type="Gene3D" id="3.40.630.30">
    <property type="match status" value="1"/>
</dbReference>